<protein>
    <submittedName>
        <fullName evidence="2">Uncharacterized protein</fullName>
    </submittedName>
</protein>
<proteinExistence type="predicted"/>
<accession>A0A8S1F208</accession>
<keyword evidence="3" id="KW-1185">Reference proteome</keyword>
<dbReference type="Proteomes" id="UP000494206">
    <property type="component" value="Unassembled WGS sequence"/>
</dbReference>
<feature type="compositionally biased region" description="Acidic residues" evidence="1">
    <location>
        <begin position="1"/>
        <end position="12"/>
    </location>
</feature>
<evidence type="ECO:0000313" key="2">
    <source>
        <dbReference type="EMBL" id="CAB3407977.1"/>
    </source>
</evidence>
<organism evidence="2 3">
    <name type="scientific">Caenorhabditis bovis</name>
    <dbReference type="NCBI Taxonomy" id="2654633"/>
    <lineage>
        <taxon>Eukaryota</taxon>
        <taxon>Metazoa</taxon>
        <taxon>Ecdysozoa</taxon>
        <taxon>Nematoda</taxon>
        <taxon>Chromadorea</taxon>
        <taxon>Rhabditida</taxon>
        <taxon>Rhabditina</taxon>
        <taxon>Rhabditomorpha</taxon>
        <taxon>Rhabditoidea</taxon>
        <taxon>Rhabditidae</taxon>
        <taxon>Peloderinae</taxon>
        <taxon>Caenorhabditis</taxon>
    </lineage>
</organism>
<comment type="caution">
    <text evidence="2">The sequence shown here is derived from an EMBL/GenBank/DDBJ whole genome shotgun (WGS) entry which is preliminary data.</text>
</comment>
<feature type="region of interest" description="Disordered" evidence="1">
    <location>
        <begin position="1"/>
        <end position="21"/>
    </location>
</feature>
<dbReference type="AlphaFoldDB" id="A0A8S1F208"/>
<name>A0A8S1F208_9PELO</name>
<reference evidence="2 3" key="1">
    <citation type="submission" date="2020-04" db="EMBL/GenBank/DDBJ databases">
        <authorList>
            <person name="Laetsch R D."/>
            <person name="Stevens L."/>
            <person name="Kumar S."/>
            <person name="Blaxter L. M."/>
        </authorList>
    </citation>
    <scope>NUCLEOTIDE SEQUENCE [LARGE SCALE GENOMIC DNA]</scope>
</reference>
<evidence type="ECO:0000313" key="3">
    <source>
        <dbReference type="Proteomes" id="UP000494206"/>
    </source>
</evidence>
<gene>
    <name evidence="2" type="ORF">CBOVIS_LOCUS9823</name>
</gene>
<dbReference type="EMBL" id="CADEPM010000006">
    <property type="protein sequence ID" value="CAB3407977.1"/>
    <property type="molecule type" value="Genomic_DNA"/>
</dbReference>
<sequence>MEDIGELEDELMPEMRSNGDNRTPLISWKELVDVVVVELIELEEHGREGCWNEKTNMVGRGGIEPGGATALAALENAPEAAIRSVSSITLILFIDFFVLCFVDFLPDFSVF</sequence>
<evidence type="ECO:0000256" key="1">
    <source>
        <dbReference type="SAM" id="MobiDB-lite"/>
    </source>
</evidence>